<evidence type="ECO:0000313" key="7">
    <source>
        <dbReference type="EMBL" id="RFT29724.1"/>
    </source>
</evidence>
<dbReference type="Pfam" id="PF02388">
    <property type="entry name" value="FemAB"/>
    <property type="match status" value="1"/>
</dbReference>
<dbReference type="SUPFAM" id="SSF55729">
    <property type="entry name" value="Acyl-CoA N-acyltransferases (Nat)"/>
    <property type="match status" value="2"/>
</dbReference>
<keyword evidence="2" id="KW-0808">Transferase</keyword>
<keyword evidence="5" id="KW-0012">Acyltransferase</keyword>
<evidence type="ECO:0000313" key="8">
    <source>
        <dbReference type="Proteomes" id="UP000258379"/>
    </source>
</evidence>
<reference evidence="7 8" key="1">
    <citation type="submission" date="2017-07" db="EMBL/GenBank/DDBJ databases">
        <title>A comparative genomics approach to explaining the enigmatic role of Gardnerella vaginalis in the vaginal microbiome.</title>
        <authorList>
            <person name="Vancuren S.J."/>
            <person name="Hill J.E."/>
        </authorList>
    </citation>
    <scope>NUCLEOTIDE SEQUENCE [LARGE SCALE GENOMIC DNA]</scope>
    <source>
        <strain evidence="7 8">WP023</strain>
    </source>
</reference>
<evidence type="ECO:0000256" key="2">
    <source>
        <dbReference type="ARBA" id="ARBA00022679"/>
    </source>
</evidence>
<dbReference type="RefSeq" id="WP_004115724.1">
    <property type="nucleotide sequence ID" value="NZ_CP083177.1"/>
</dbReference>
<dbReference type="AlphaFoldDB" id="A0A2I1PN06"/>
<evidence type="ECO:0000256" key="1">
    <source>
        <dbReference type="ARBA" id="ARBA00009943"/>
    </source>
</evidence>
<keyword evidence="4" id="KW-0573">Peptidoglycan synthesis</keyword>
<organism evidence="7 8">
    <name type="scientific">Gardnerella vaginalis</name>
    <dbReference type="NCBI Taxonomy" id="2702"/>
    <lineage>
        <taxon>Bacteria</taxon>
        <taxon>Bacillati</taxon>
        <taxon>Actinomycetota</taxon>
        <taxon>Actinomycetes</taxon>
        <taxon>Bifidobacteriales</taxon>
        <taxon>Bifidobacteriaceae</taxon>
        <taxon>Gardnerella</taxon>
    </lineage>
</organism>
<dbReference type="EMBL" id="NNRU01000002">
    <property type="protein sequence ID" value="RFT29724.1"/>
    <property type="molecule type" value="Genomic_DNA"/>
</dbReference>
<keyword evidence="3" id="KW-0133">Cell shape</keyword>
<accession>A0A2I1PN06</accession>
<dbReference type="GO" id="GO:0008360">
    <property type="term" value="P:regulation of cell shape"/>
    <property type="evidence" value="ECO:0007669"/>
    <property type="project" value="UniProtKB-KW"/>
</dbReference>
<dbReference type="InterPro" id="IPR050644">
    <property type="entry name" value="PG_Glycine_Bridge_Synth"/>
</dbReference>
<sequence length="332" mass="38522">MPILDKNDSSKVQEYEEFIKHSPYGNAMQDMRWADVKSNWISEYVYLEENGKITAAMSVLGIKAVDDKMFLYAPHGPVSDFYDIETTKKLIEEAKPLIEKYNAFLLRMDPCVKNDQDLVKKYREQGFTFRSDGEKLHSFSNPRYEMMLDLEGKSTDDLLAGFSAMTRRHIRASLKAGVTSRWSRSQEDIDKFYELTEIMAKRHGITYRPKEYFERLLAAYPEMRIYSTDYEGETIACMIGLPYNGELWYMYGATATMQGKVSPGYLSIWDLIQWAHELGMKYFNMGGVFSLDVSDGLYFFKYGFCKATDPFIWIGELDVVADEDAYSKFVNR</sequence>
<dbReference type="Gene3D" id="3.40.630.30">
    <property type="match status" value="2"/>
</dbReference>
<protein>
    <submittedName>
        <fullName evidence="7">Methicillin resistance protein</fullName>
    </submittedName>
</protein>
<evidence type="ECO:0000256" key="5">
    <source>
        <dbReference type="ARBA" id="ARBA00023315"/>
    </source>
</evidence>
<dbReference type="InterPro" id="IPR016181">
    <property type="entry name" value="Acyl_CoA_acyltransferase"/>
</dbReference>
<gene>
    <name evidence="7" type="ORF">CG405_03090</name>
</gene>
<comment type="caution">
    <text evidence="7">The sequence shown here is derived from an EMBL/GenBank/DDBJ whole genome shotgun (WGS) entry which is preliminary data.</text>
</comment>
<comment type="similarity">
    <text evidence="1">Belongs to the FemABX family.</text>
</comment>
<dbReference type="Proteomes" id="UP000258379">
    <property type="component" value="Unassembled WGS sequence"/>
</dbReference>
<proteinExistence type="inferred from homology"/>
<dbReference type="PANTHER" id="PTHR36174:SF1">
    <property type="entry name" value="LIPID II:GLYCINE GLYCYLTRANSFERASE"/>
    <property type="match status" value="1"/>
</dbReference>
<dbReference type="GO" id="GO:0009252">
    <property type="term" value="P:peptidoglycan biosynthetic process"/>
    <property type="evidence" value="ECO:0007669"/>
    <property type="project" value="UniProtKB-KW"/>
</dbReference>
<evidence type="ECO:0000256" key="4">
    <source>
        <dbReference type="ARBA" id="ARBA00022984"/>
    </source>
</evidence>
<evidence type="ECO:0000256" key="6">
    <source>
        <dbReference type="ARBA" id="ARBA00023316"/>
    </source>
</evidence>
<dbReference type="PROSITE" id="PS51191">
    <property type="entry name" value="FEMABX"/>
    <property type="match status" value="1"/>
</dbReference>
<name>A0A2I1PN06_GARVA</name>
<dbReference type="GO" id="GO:0071555">
    <property type="term" value="P:cell wall organization"/>
    <property type="evidence" value="ECO:0007669"/>
    <property type="project" value="UniProtKB-KW"/>
</dbReference>
<evidence type="ECO:0000256" key="3">
    <source>
        <dbReference type="ARBA" id="ARBA00022960"/>
    </source>
</evidence>
<dbReference type="InterPro" id="IPR003447">
    <property type="entry name" value="FEMABX"/>
</dbReference>
<dbReference type="PANTHER" id="PTHR36174">
    <property type="entry name" value="LIPID II:GLYCINE GLYCYLTRANSFERASE"/>
    <property type="match status" value="1"/>
</dbReference>
<dbReference type="GO" id="GO:0016755">
    <property type="term" value="F:aminoacyltransferase activity"/>
    <property type="evidence" value="ECO:0007669"/>
    <property type="project" value="InterPro"/>
</dbReference>
<keyword evidence="6" id="KW-0961">Cell wall biogenesis/degradation</keyword>